<reference evidence="2 3" key="1">
    <citation type="journal article" date="2010" name="Nat. Biotechnol.">
        <title>Genome sequence of the model mushroom Schizophyllum commune.</title>
        <authorList>
            <person name="Ohm R.A."/>
            <person name="de Jong J.F."/>
            <person name="Lugones L.G."/>
            <person name="Aerts A."/>
            <person name="Kothe E."/>
            <person name="Stajich J.E."/>
            <person name="de Vries R.P."/>
            <person name="Record E."/>
            <person name="Levasseur A."/>
            <person name="Baker S.E."/>
            <person name="Bartholomew K.A."/>
            <person name="Coutinho P.M."/>
            <person name="Erdmann S."/>
            <person name="Fowler T.J."/>
            <person name="Gathman A.C."/>
            <person name="Lombard V."/>
            <person name="Henrissat B."/>
            <person name="Knabe N."/>
            <person name="Kuees U."/>
            <person name="Lilly W.W."/>
            <person name="Lindquist E."/>
            <person name="Lucas S."/>
            <person name="Magnuson J.K."/>
            <person name="Piumi F."/>
            <person name="Raudaskoski M."/>
            <person name="Salamov A."/>
            <person name="Schmutz J."/>
            <person name="Schwarze F.W.M.R."/>
            <person name="vanKuyk P.A."/>
            <person name="Horton J.S."/>
            <person name="Grigoriev I.V."/>
            <person name="Woesten H.A.B."/>
        </authorList>
    </citation>
    <scope>NUCLEOTIDE SEQUENCE [LARGE SCALE GENOMIC DNA]</scope>
    <source>
        <strain evidence="3">H4-8 / FGSC 9210</strain>
    </source>
</reference>
<dbReference type="OrthoDB" id="10351884at2759"/>
<dbReference type="KEGG" id="scm:SCHCO_02528830"/>
<dbReference type="AlphaFoldDB" id="D8PRT7"/>
<feature type="region of interest" description="Disordered" evidence="1">
    <location>
        <begin position="1"/>
        <end position="42"/>
    </location>
</feature>
<proteinExistence type="predicted"/>
<name>D8PRT7_SCHCM</name>
<feature type="compositionally biased region" description="Low complexity" evidence="1">
    <location>
        <begin position="1"/>
        <end position="16"/>
    </location>
</feature>
<feature type="compositionally biased region" description="Polar residues" evidence="1">
    <location>
        <begin position="23"/>
        <end position="38"/>
    </location>
</feature>
<protein>
    <submittedName>
        <fullName evidence="2">Uncharacterized protein</fullName>
    </submittedName>
</protein>
<gene>
    <name evidence="2" type="ORF">SCHCODRAFT_231619</name>
</gene>
<dbReference type="GeneID" id="9594566"/>
<feature type="region of interest" description="Disordered" evidence="1">
    <location>
        <begin position="59"/>
        <end position="79"/>
    </location>
</feature>
<accession>D8PRT7</accession>
<dbReference type="Proteomes" id="UP000007431">
    <property type="component" value="Unassembled WGS sequence"/>
</dbReference>
<organism evidence="3">
    <name type="scientific">Schizophyllum commune (strain H4-8 / FGSC 9210)</name>
    <name type="common">Split gill fungus</name>
    <dbReference type="NCBI Taxonomy" id="578458"/>
    <lineage>
        <taxon>Eukaryota</taxon>
        <taxon>Fungi</taxon>
        <taxon>Dikarya</taxon>
        <taxon>Basidiomycota</taxon>
        <taxon>Agaricomycotina</taxon>
        <taxon>Agaricomycetes</taxon>
        <taxon>Agaricomycetidae</taxon>
        <taxon>Agaricales</taxon>
        <taxon>Schizophyllaceae</taxon>
        <taxon>Schizophyllum</taxon>
    </lineage>
</organism>
<dbReference type="HOGENOM" id="CLU_565192_0_0_1"/>
<evidence type="ECO:0000313" key="3">
    <source>
        <dbReference type="Proteomes" id="UP000007431"/>
    </source>
</evidence>
<dbReference type="VEuPathDB" id="FungiDB:SCHCODRAFT_02528830"/>
<dbReference type="EMBL" id="GL377302">
    <property type="protein sequence ID" value="EFJ03868.1"/>
    <property type="molecule type" value="Genomic_DNA"/>
</dbReference>
<dbReference type="InParanoid" id="D8PRT7"/>
<keyword evidence="3" id="KW-1185">Reference proteome</keyword>
<evidence type="ECO:0000256" key="1">
    <source>
        <dbReference type="SAM" id="MobiDB-lite"/>
    </source>
</evidence>
<evidence type="ECO:0000313" key="2">
    <source>
        <dbReference type="EMBL" id="EFJ03868.1"/>
    </source>
</evidence>
<dbReference type="RefSeq" id="XP_003038770.1">
    <property type="nucleotide sequence ID" value="XM_003038724.1"/>
</dbReference>
<sequence length="483" mass="52395">MSIQTAPASTTFAASPENFGLKRSSNASPRSQNNQTMDPESLADSLAAFVLDGAKNQPQLASGANTIPLGSRSNKPPLKDVTNHLADAAPMAALPFSITGTKSGPSAIARKTIATHTIPTSAFITNPNAVVVRRSAFPPMQASARPPTRTFVNPYLPSNQASAPALQKPSTIASAFNCNPNAFAAAYNARVPHFNFNFNPSNPSPSTASAFGLPSTWSAVTNIQEDEPMDVDDPWAMEICLPDPDAMDTSPNSENYSVPFFPYHGPQEFVAPQFGRLFHPFVPPPLPEPTHANAYNALRQLDSSTAAMHASLARPELYSTSPRQLASSSLDESLLPRFSEPIMDELVQRYPHSPDAILADKKRKRTTIKTAAQREAEAKQARYCAQLKAERKELHRRSIALAARKPELPSKKLRTPQADRERVEVPPCMVPEKTRRTLAEMKKTSATKMTKTTEASRRCNLTKVGSRLLAAACSAPRSLVGFL</sequence>